<dbReference type="PANTHER" id="PTHR28608">
    <property type="entry name" value="INTEGRATOR COMPLEX SUBUNIT 2"/>
    <property type="match status" value="1"/>
</dbReference>
<accession>A0A0N4UJ76</accession>
<dbReference type="GO" id="GO:0034472">
    <property type="term" value="P:snRNA 3'-end processing"/>
    <property type="evidence" value="ECO:0007669"/>
    <property type="project" value="TreeGrafter"/>
</dbReference>
<dbReference type="Proteomes" id="UP000038040">
    <property type="component" value="Unplaced"/>
</dbReference>
<dbReference type="InterPro" id="IPR029321">
    <property type="entry name" value="INTS2"/>
</dbReference>
<evidence type="ECO:0000313" key="2">
    <source>
        <dbReference type="WBParaSite" id="DME_0000769401-mRNA-1"/>
    </source>
</evidence>
<evidence type="ECO:0000313" key="1">
    <source>
        <dbReference type="Proteomes" id="UP000038040"/>
    </source>
</evidence>
<sequence length="360" mass="41004">LIKKSLDDLDYDPSSGVKLMRRLEWSCLRTQISYIHIVISSMSIALKQSTPVVFLSSSVAIWKRLECIDPKTLFEGTVSVWMNENLSHESLIERPALLFRCDDRIYEIPQLFSCFLRILSFYLTASRCYITQKVSTTPTFSSVKDERAERDELARSLLGTQDSMVVQILLEICDRSKHSAIHHLCCGFIHQMFIADPILSKLVHFQTYPIRLIPMAVRGIPSMHICLEFIHELLTLSNLSQRVFAIVLVTELASQYKIESSYLRVGLILDVLFTLLRSLPCDESLELFENVVPSLGRIMCLFPQLSADITDILTRVSSIAKSRMAVSATIIKRRCCLERKLIDLINKTLADAKVKINISN</sequence>
<dbReference type="Pfam" id="PF14750">
    <property type="entry name" value="INTS2"/>
    <property type="match status" value="1"/>
</dbReference>
<protein>
    <submittedName>
        <fullName evidence="2">Integrator complex subunit</fullName>
    </submittedName>
</protein>
<proteinExistence type="predicted"/>
<organism evidence="1 2">
    <name type="scientific">Dracunculus medinensis</name>
    <name type="common">Guinea worm</name>
    <dbReference type="NCBI Taxonomy" id="318479"/>
    <lineage>
        <taxon>Eukaryota</taxon>
        <taxon>Metazoa</taxon>
        <taxon>Ecdysozoa</taxon>
        <taxon>Nematoda</taxon>
        <taxon>Chromadorea</taxon>
        <taxon>Rhabditida</taxon>
        <taxon>Spirurina</taxon>
        <taxon>Dracunculoidea</taxon>
        <taxon>Dracunculidae</taxon>
        <taxon>Dracunculus</taxon>
    </lineage>
</organism>
<dbReference type="WBParaSite" id="DME_0000769401-mRNA-1">
    <property type="protein sequence ID" value="DME_0000769401-mRNA-1"/>
    <property type="gene ID" value="DME_0000769401"/>
</dbReference>
<dbReference type="GO" id="GO:0032039">
    <property type="term" value="C:integrator complex"/>
    <property type="evidence" value="ECO:0007669"/>
    <property type="project" value="InterPro"/>
</dbReference>
<dbReference type="AlphaFoldDB" id="A0A0N4UJ76"/>
<reference evidence="2" key="1">
    <citation type="submission" date="2017-02" db="UniProtKB">
        <authorList>
            <consortium name="WormBaseParasite"/>
        </authorList>
    </citation>
    <scope>IDENTIFICATION</scope>
</reference>
<name>A0A0N4UJ76_DRAME</name>
<dbReference type="PANTHER" id="PTHR28608:SF1">
    <property type="entry name" value="INTEGRATOR COMPLEX SUBUNIT 2"/>
    <property type="match status" value="1"/>
</dbReference>